<dbReference type="Gene3D" id="1.20.5.1500">
    <property type="match status" value="1"/>
</dbReference>
<dbReference type="InterPro" id="IPR002164">
    <property type="entry name" value="NAP_family"/>
</dbReference>
<keyword evidence="4" id="KW-1185">Reference proteome</keyword>
<dbReference type="Gene3D" id="3.30.1120.90">
    <property type="entry name" value="Nucleosome assembly protein"/>
    <property type="match status" value="1"/>
</dbReference>
<dbReference type="InterPro" id="IPR037231">
    <property type="entry name" value="NAP-like_sf"/>
</dbReference>
<dbReference type="GO" id="GO:0005634">
    <property type="term" value="C:nucleus"/>
    <property type="evidence" value="ECO:0007669"/>
    <property type="project" value="InterPro"/>
</dbReference>
<comment type="caution">
    <text evidence="3">The sequence shown here is derived from an EMBL/GenBank/DDBJ whole genome shotgun (WGS) entry which is preliminary data.</text>
</comment>
<evidence type="ECO:0000313" key="4">
    <source>
        <dbReference type="Proteomes" id="UP000437017"/>
    </source>
</evidence>
<evidence type="ECO:0000313" key="3">
    <source>
        <dbReference type="EMBL" id="KAB0401712.1"/>
    </source>
</evidence>
<evidence type="ECO:0000256" key="1">
    <source>
        <dbReference type="ARBA" id="ARBA00009947"/>
    </source>
</evidence>
<reference evidence="3 4" key="1">
    <citation type="journal article" date="2019" name="PLoS ONE">
        <title>Genomic analyses reveal an absence of contemporary introgressive admixture between fin whales and blue whales, despite known hybrids.</title>
        <authorList>
            <person name="Westbury M.V."/>
            <person name="Petersen B."/>
            <person name="Lorenzen E.D."/>
        </authorList>
    </citation>
    <scope>NUCLEOTIDE SEQUENCE [LARGE SCALE GENOMIC DNA]</scope>
    <source>
        <strain evidence="3">FinWhale-01</strain>
    </source>
</reference>
<evidence type="ECO:0008006" key="5">
    <source>
        <dbReference type="Google" id="ProtNLM"/>
    </source>
</evidence>
<dbReference type="GO" id="GO:0006334">
    <property type="term" value="P:nucleosome assembly"/>
    <property type="evidence" value="ECO:0007669"/>
    <property type="project" value="InterPro"/>
</dbReference>
<dbReference type="PANTHER" id="PTHR11875">
    <property type="entry name" value="TESTIS-SPECIFIC Y-ENCODED PROTEIN"/>
    <property type="match status" value="1"/>
</dbReference>
<proteinExistence type="inferred from homology"/>
<name>A0A6A1Q0A6_BALPH</name>
<gene>
    <name evidence="3" type="ORF">E2I00_018877</name>
</gene>
<dbReference type="EMBL" id="SGJD01001167">
    <property type="protein sequence ID" value="KAB0401712.1"/>
    <property type="molecule type" value="Genomic_DNA"/>
</dbReference>
<protein>
    <recommendedName>
        <fullName evidence="5">TSPY</fullName>
    </recommendedName>
</protein>
<comment type="similarity">
    <text evidence="1 2">Belongs to the nucleosome assembly protein (NAP) family.</text>
</comment>
<sequence>MPGPRPMTAWPPLEVLEALQLELSTLNAQASRAYTWLKHKIGQRQKPHLDCRRAILQGIPGFWARAVMNHPQMLAIINDQDEDMLSYMIHLEVQELGHPRHRCKLMFFFWNNPYFWNNTIIKE</sequence>
<evidence type="ECO:0000256" key="2">
    <source>
        <dbReference type="RuleBase" id="RU003876"/>
    </source>
</evidence>
<dbReference type="Proteomes" id="UP000437017">
    <property type="component" value="Unassembled WGS sequence"/>
</dbReference>
<dbReference type="OrthoDB" id="9717588at2759"/>
<accession>A0A6A1Q0A6</accession>
<dbReference type="SUPFAM" id="SSF143113">
    <property type="entry name" value="NAP-like"/>
    <property type="match status" value="1"/>
</dbReference>
<dbReference type="AlphaFoldDB" id="A0A6A1Q0A6"/>
<organism evidence="3 4">
    <name type="scientific">Balaenoptera physalus</name>
    <name type="common">Fin whale</name>
    <name type="synonym">Balaena physalus</name>
    <dbReference type="NCBI Taxonomy" id="9770"/>
    <lineage>
        <taxon>Eukaryota</taxon>
        <taxon>Metazoa</taxon>
        <taxon>Chordata</taxon>
        <taxon>Craniata</taxon>
        <taxon>Vertebrata</taxon>
        <taxon>Euteleostomi</taxon>
        <taxon>Mammalia</taxon>
        <taxon>Eutheria</taxon>
        <taxon>Laurasiatheria</taxon>
        <taxon>Artiodactyla</taxon>
        <taxon>Whippomorpha</taxon>
        <taxon>Cetacea</taxon>
        <taxon>Mysticeti</taxon>
        <taxon>Balaenopteridae</taxon>
        <taxon>Balaenoptera</taxon>
    </lineage>
</organism>
<dbReference type="Pfam" id="PF00956">
    <property type="entry name" value="NAP"/>
    <property type="match status" value="1"/>
</dbReference>